<evidence type="ECO:0000256" key="9">
    <source>
        <dbReference type="ARBA" id="ARBA00023012"/>
    </source>
</evidence>
<evidence type="ECO:0000256" key="10">
    <source>
        <dbReference type="SAM" id="Phobius"/>
    </source>
</evidence>
<comment type="catalytic activity">
    <reaction evidence="1">
        <text>ATP + protein L-histidine = ADP + protein N-phospho-L-histidine.</text>
        <dbReference type="EC" id="2.7.13.3"/>
    </reaction>
</comment>
<keyword evidence="14" id="KW-1185">Reference proteome</keyword>
<dbReference type="InterPro" id="IPR003661">
    <property type="entry name" value="HisK_dim/P_dom"/>
</dbReference>
<dbReference type="AlphaFoldDB" id="H9UME9"/>
<dbReference type="Proteomes" id="UP000007383">
    <property type="component" value="Chromosome"/>
</dbReference>
<reference evidence="14" key="1">
    <citation type="journal article" date="2013" name="Stand. Genomic Sci.">
        <title>Complete genome sequence of the halophilic bacterium Spirochaeta africana type strain (Z-7692(T)) from the alkaline Lake Magadi in the East African Rift.</title>
        <authorList>
            <person name="Liolos K."/>
            <person name="Abt B."/>
            <person name="Scheuner C."/>
            <person name="Teshima H."/>
            <person name="Held B."/>
            <person name="Lapidus A."/>
            <person name="Nolan M."/>
            <person name="Lucas S."/>
            <person name="Deshpande S."/>
            <person name="Cheng J.F."/>
            <person name="Tapia R."/>
            <person name="Goodwin L.A."/>
            <person name="Pitluck S."/>
            <person name="Pagani I."/>
            <person name="Ivanova N."/>
            <person name="Mavromatis K."/>
            <person name="Mikhailova N."/>
            <person name="Huntemann M."/>
            <person name="Pati A."/>
            <person name="Chen A."/>
            <person name="Palaniappan K."/>
            <person name="Land M."/>
            <person name="Rohde M."/>
            <person name="Tindall B.J."/>
            <person name="Detter J.C."/>
            <person name="Goker M."/>
            <person name="Bristow J."/>
            <person name="Eisen J.A."/>
            <person name="Markowitz V."/>
            <person name="Hugenholtz P."/>
            <person name="Woyke T."/>
            <person name="Klenk H.P."/>
            <person name="Kyrpides N.C."/>
        </authorList>
    </citation>
    <scope>NUCLEOTIDE SEQUENCE</scope>
    <source>
        <strain evidence="14">ATCC 700263 / DSM 8902 / Z-7692</strain>
    </source>
</reference>
<dbReference type="PANTHER" id="PTHR43065:SF46">
    <property type="entry name" value="C4-DICARBOXYLATE TRANSPORT SENSOR PROTEIN DCTB"/>
    <property type="match status" value="1"/>
</dbReference>
<dbReference type="Pfam" id="PF00512">
    <property type="entry name" value="HisKA"/>
    <property type="match status" value="1"/>
</dbReference>
<feature type="transmembrane region" description="Helical" evidence="10">
    <location>
        <begin position="12"/>
        <end position="36"/>
    </location>
</feature>
<evidence type="ECO:0000256" key="5">
    <source>
        <dbReference type="ARBA" id="ARBA00022679"/>
    </source>
</evidence>
<dbReference type="EC" id="2.7.13.3" evidence="3"/>
<dbReference type="Gene3D" id="3.30.565.10">
    <property type="entry name" value="Histidine kinase-like ATPase, C-terminal domain"/>
    <property type="match status" value="1"/>
</dbReference>
<dbReference type="SUPFAM" id="SSF55874">
    <property type="entry name" value="ATPase domain of HSP90 chaperone/DNA topoisomerase II/histidine kinase"/>
    <property type="match status" value="1"/>
</dbReference>
<dbReference type="InterPro" id="IPR003594">
    <property type="entry name" value="HATPase_dom"/>
</dbReference>
<keyword evidence="4" id="KW-0597">Phosphoprotein</keyword>
<dbReference type="PROSITE" id="PS50885">
    <property type="entry name" value="HAMP"/>
    <property type="match status" value="1"/>
</dbReference>
<dbReference type="PANTHER" id="PTHR43065">
    <property type="entry name" value="SENSOR HISTIDINE KINASE"/>
    <property type="match status" value="1"/>
</dbReference>
<keyword evidence="10" id="KW-0472">Membrane</keyword>
<dbReference type="InterPro" id="IPR004358">
    <property type="entry name" value="Sig_transdc_His_kin-like_C"/>
</dbReference>
<evidence type="ECO:0000256" key="6">
    <source>
        <dbReference type="ARBA" id="ARBA00022741"/>
    </source>
</evidence>
<dbReference type="PRINTS" id="PR00344">
    <property type="entry name" value="BCTRLSENSOR"/>
</dbReference>
<dbReference type="STRING" id="889378.Spiaf_2666"/>
<evidence type="ECO:0000256" key="1">
    <source>
        <dbReference type="ARBA" id="ARBA00000085"/>
    </source>
</evidence>
<feature type="transmembrane region" description="Helical" evidence="10">
    <location>
        <begin position="274"/>
        <end position="297"/>
    </location>
</feature>
<evidence type="ECO:0000259" key="11">
    <source>
        <dbReference type="PROSITE" id="PS50109"/>
    </source>
</evidence>
<evidence type="ECO:0000256" key="2">
    <source>
        <dbReference type="ARBA" id="ARBA00004370"/>
    </source>
</evidence>
<dbReference type="GO" id="GO:0005524">
    <property type="term" value="F:ATP binding"/>
    <property type="evidence" value="ECO:0007669"/>
    <property type="project" value="UniProtKB-KW"/>
</dbReference>
<keyword evidence="10" id="KW-0812">Transmembrane</keyword>
<dbReference type="KEGG" id="sfc:Spiaf_2666"/>
<name>H9UME9_SPIAZ</name>
<dbReference type="Gene3D" id="6.10.340.10">
    <property type="match status" value="1"/>
</dbReference>
<dbReference type="SMART" id="SM00304">
    <property type="entry name" value="HAMP"/>
    <property type="match status" value="1"/>
</dbReference>
<dbReference type="InterPro" id="IPR003660">
    <property type="entry name" value="HAMP_dom"/>
</dbReference>
<dbReference type="Pfam" id="PF02518">
    <property type="entry name" value="HATPase_c"/>
    <property type="match status" value="1"/>
</dbReference>
<keyword evidence="10" id="KW-1133">Transmembrane helix</keyword>
<dbReference type="EMBL" id="CP003282">
    <property type="protein sequence ID" value="AFG38692.1"/>
    <property type="molecule type" value="Genomic_DNA"/>
</dbReference>
<evidence type="ECO:0000256" key="7">
    <source>
        <dbReference type="ARBA" id="ARBA00022777"/>
    </source>
</evidence>
<accession>H9UME9</accession>
<dbReference type="GO" id="GO:0000155">
    <property type="term" value="F:phosphorelay sensor kinase activity"/>
    <property type="evidence" value="ECO:0007669"/>
    <property type="project" value="InterPro"/>
</dbReference>
<dbReference type="CDD" id="cd06225">
    <property type="entry name" value="HAMP"/>
    <property type="match status" value="1"/>
</dbReference>
<keyword evidence="8" id="KW-0067">ATP-binding</keyword>
<evidence type="ECO:0000256" key="3">
    <source>
        <dbReference type="ARBA" id="ARBA00012438"/>
    </source>
</evidence>
<dbReference type="CDD" id="cd00082">
    <property type="entry name" value="HisKA"/>
    <property type="match status" value="1"/>
</dbReference>
<keyword evidence="6" id="KW-0547">Nucleotide-binding</keyword>
<evidence type="ECO:0000259" key="12">
    <source>
        <dbReference type="PROSITE" id="PS50885"/>
    </source>
</evidence>
<evidence type="ECO:0000313" key="14">
    <source>
        <dbReference type="Proteomes" id="UP000007383"/>
    </source>
</evidence>
<keyword evidence="5" id="KW-0808">Transferase</keyword>
<dbReference type="SUPFAM" id="SSF158472">
    <property type="entry name" value="HAMP domain-like"/>
    <property type="match status" value="1"/>
</dbReference>
<dbReference type="PROSITE" id="PS50109">
    <property type="entry name" value="HIS_KIN"/>
    <property type="match status" value="1"/>
</dbReference>
<gene>
    <name evidence="13" type="ordered locus">Spiaf_2666</name>
</gene>
<proteinExistence type="predicted"/>
<feature type="domain" description="Histidine kinase" evidence="11">
    <location>
        <begin position="372"/>
        <end position="584"/>
    </location>
</feature>
<dbReference type="GO" id="GO:0016020">
    <property type="term" value="C:membrane"/>
    <property type="evidence" value="ECO:0007669"/>
    <property type="project" value="UniProtKB-SubCell"/>
</dbReference>
<dbReference type="SUPFAM" id="SSF47384">
    <property type="entry name" value="Homodimeric domain of signal transducing histidine kinase"/>
    <property type="match status" value="1"/>
</dbReference>
<comment type="subcellular location">
    <subcellularLocation>
        <location evidence="2">Membrane</location>
    </subcellularLocation>
</comment>
<sequence length="584" mass="65141">MRARRTTGASMTGIASLILMYVAATAMVVALARRILIDVTFLGSAPSALLVIIVVLFPIGLLILVIVNMVRLVQDRIQQRPGSGLRLRFLAANVFIVLLAAIPQGIMSITFMAGAMDTWFNPESVQAIRGGLAISIGYYSERVDDLESFADSPVVQGLLSSALSEPERAWENLQSLSPRLDAIQVWGPQGEELFHAGVPEVRIGEEQLRLARAGFVAKESAGEVSFLRIIVPTGPFSDHRAMLALRLPSGFDQNAERLTRTLETFSQVERFQPLFLLGVMIFYLAFAVPLILLSLLVSFTLSDEIMRPIESLEEATRRVAAGDYSYRILSRSGGDISHLVDSFNSMIQELDTTRRKIRQTEKVAAWQEIAQRLAHEIKNPLTPIQLSAERLLQKYRRGDENFSETLERSVGSIIREVNGLAAMLTEFRNFSTLPKPTVRTFALLGLLEEASDLYRHEAGVQFDFSEVPVDFELQADPDMLRRVFANLWRNAVEAMNGEGRILVRADVVKKGRSSYARIQVQDTGPGIRPEEQEKVFHPYFTTKPHGTGLGLAIVERILFDHNGSIWFETQPGDGTTFFMDFPLE</sequence>
<evidence type="ECO:0000313" key="13">
    <source>
        <dbReference type="EMBL" id="AFG38692.1"/>
    </source>
</evidence>
<dbReference type="InterPro" id="IPR005467">
    <property type="entry name" value="His_kinase_dom"/>
</dbReference>
<dbReference type="SMART" id="SM00388">
    <property type="entry name" value="HisKA"/>
    <property type="match status" value="1"/>
</dbReference>
<dbReference type="eggNOG" id="COG5000">
    <property type="taxonomic scope" value="Bacteria"/>
</dbReference>
<dbReference type="SMART" id="SM00387">
    <property type="entry name" value="HATPase_c"/>
    <property type="match status" value="1"/>
</dbReference>
<feature type="transmembrane region" description="Helical" evidence="10">
    <location>
        <begin position="90"/>
        <end position="113"/>
    </location>
</feature>
<keyword evidence="9" id="KW-0902">Two-component regulatory system</keyword>
<protein>
    <recommendedName>
        <fullName evidence="3">histidine kinase</fullName>
        <ecNumber evidence="3">2.7.13.3</ecNumber>
    </recommendedName>
</protein>
<dbReference type="Pfam" id="PF00672">
    <property type="entry name" value="HAMP"/>
    <property type="match status" value="1"/>
</dbReference>
<organism evidence="13 14">
    <name type="scientific">Spirochaeta africana (strain ATCC 700263 / DSM 8902 / Z-7692)</name>
    <dbReference type="NCBI Taxonomy" id="889378"/>
    <lineage>
        <taxon>Bacteria</taxon>
        <taxon>Pseudomonadati</taxon>
        <taxon>Spirochaetota</taxon>
        <taxon>Spirochaetia</taxon>
        <taxon>Spirochaetales</taxon>
        <taxon>Spirochaetaceae</taxon>
        <taxon>Spirochaeta</taxon>
    </lineage>
</organism>
<evidence type="ECO:0000256" key="8">
    <source>
        <dbReference type="ARBA" id="ARBA00022840"/>
    </source>
</evidence>
<dbReference type="HOGENOM" id="CLU_019564_2_0_12"/>
<feature type="domain" description="HAMP" evidence="12">
    <location>
        <begin position="303"/>
        <end position="355"/>
    </location>
</feature>
<evidence type="ECO:0000256" key="4">
    <source>
        <dbReference type="ARBA" id="ARBA00022553"/>
    </source>
</evidence>
<dbReference type="PATRIC" id="fig|889378.3.peg.2640"/>
<dbReference type="InterPro" id="IPR036097">
    <property type="entry name" value="HisK_dim/P_sf"/>
</dbReference>
<dbReference type="Gene3D" id="1.10.287.130">
    <property type="match status" value="1"/>
</dbReference>
<dbReference type="InterPro" id="IPR036890">
    <property type="entry name" value="HATPase_C_sf"/>
</dbReference>
<dbReference type="RefSeq" id="WP_014456674.1">
    <property type="nucleotide sequence ID" value="NC_017098.1"/>
</dbReference>
<feature type="transmembrane region" description="Helical" evidence="10">
    <location>
        <begin position="48"/>
        <end position="70"/>
    </location>
</feature>
<keyword evidence="7 13" id="KW-0418">Kinase</keyword>